<proteinExistence type="predicted"/>
<name>A0AA42X239_SPHYA</name>
<gene>
    <name evidence="2" type="ORF">N5J77_28060</name>
</gene>
<keyword evidence="1" id="KW-0472">Membrane</keyword>
<feature type="transmembrane region" description="Helical" evidence="1">
    <location>
        <begin position="60"/>
        <end position="77"/>
    </location>
</feature>
<dbReference type="EMBL" id="JAOCKX010000080">
    <property type="protein sequence ID" value="MDH2134988.1"/>
    <property type="molecule type" value="Genomic_DNA"/>
</dbReference>
<reference evidence="2" key="1">
    <citation type="submission" date="2022-09" db="EMBL/GenBank/DDBJ databases">
        <title>Intensive care unit water sources are persistently colonized with multi-drug resistant bacteria and are the site of extensive horizontal gene transfer of antibiotic resistance genes.</title>
        <authorList>
            <person name="Diorio-Toth L."/>
        </authorList>
    </citation>
    <scope>NUCLEOTIDE SEQUENCE</scope>
    <source>
        <strain evidence="2">GD03659</strain>
    </source>
</reference>
<dbReference type="RefSeq" id="WP_004212913.1">
    <property type="nucleotide sequence ID" value="NZ_CP139980.1"/>
</dbReference>
<comment type="caution">
    <text evidence="2">The sequence shown here is derived from an EMBL/GenBank/DDBJ whole genome shotgun (WGS) entry which is preliminary data.</text>
</comment>
<accession>A0AA42X239</accession>
<keyword evidence="1" id="KW-0812">Transmembrane</keyword>
<evidence type="ECO:0000256" key="1">
    <source>
        <dbReference type="SAM" id="Phobius"/>
    </source>
</evidence>
<protein>
    <submittedName>
        <fullName evidence="2">Uncharacterized protein</fullName>
    </submittedName>
</protein>
<dbReference type="Proteomes" id="UP001162318">
    <property type="component" value="Unassembled WGS sequence"/>
</dbReference>
<organism evidence="2 3">
    <name type="scientific">Sphingobium yanoikuyae</name>
    <name type="common">Sphingomonas yanoikuyae</name>
    <dbReference type="NCBI Taxonomy" id="13690"/>
    <lineage>
        <taxon>Bacteria</taxon>
        <taxon>Pseudomonadati</taxon>
        <taxon>Pseudomonadota</taxon>
        <taxon>Alphaproteobacteria</taxon>
        <taxon>Sphingomonadales</taxon>
        <taxon>Sphingomonadaceae</taxon>
        <taxon>Sphingobium</taxon>
    </lineage>
</organism>
<evidence type="ECO:0000313" key="3">
    <source>
        <dbReference type="Proteomes" id="UP001162318"/>
    </source>
</evidence>
<keyword evidence="1" id="KW-1133">Transmembrane helix</keyword>
<evidence type="ECO:0000313" key="2">
    <source>
        <dbReference type="EMBL" id="MDH2134988.1"/>
    </source>
</evidence>
<feature type="transmembrane region" description="Helical" evidence="1">
    <location>
        <begin position="27"/>
        <end position="48"/>
    </location>
</feature>
<dbReference type="AlphaFoldDB" id="A0AA42X239"/>
<sequence length="89" mass="9014">MVSDLVRSGGNGFAATHYAPFNVANKLAAALGVFGALTALAFIGFLPGAAHGLGETTLRAIYALPSCLAGLIGLLALRRIAPTQCRSVS</sequence>